<comment type="caution">
    <text evidence="3">The sequence shown here is derived from an EMBL/GenBank/DDBJ whole genome shotgun (WGS) entry which is preliminary data.</text>
</comment>
<name>A0ABT1IVN2_9ACTN</name>
<proteinExistence type="predicted"/>
<protein>
    <submittedName>
        <fullName evidence="3">Uncharacterized protein</fullName>
    </submittedName>
</protein>
<keyword evidence="2" id="KW-0472">Membrane</keyword>
<feature type="compositionally biased region" description="Gly residues" evidence="1">
    <location>
        <begin position="42"/>
        <end position="56"/>
    </location>
</feature>
<accession>A0ABT1IVN2</accession>
<feature type="region of interest" description="Disordered" evidence="1">
    <location>
        <begin position="40"/>
        <end position="68"/>
    </location>
</feature>
<evidence type="ECO:0000313" key="3">
    <source>
        <dbReference type="EMBL" id="MCP2309201.1"/>
    </source>
</evidence>
<feature type="transmembrane region" description="Helical" evidence="2">
    <location>
        <begin position="12"/>
        <end position="35"/>
    </location>
</feature>
<evidence type="ECO:0000256" key="1">
    <source>
        <dbReference type="SAM" id="MobiDB-lite"/>
    </source>
</evidence>
<keyword evidence="4" id="KW-1185">Reference proteome</keyword>
<dbReference type="EMBL" id="JAMZDX010000002">
    <property type="protein sequence ID" value="MCP2309201.1"/>
    <property type="molecule type" value="Genomic_DNA"/>
</dbReference>
<keyword evidence="2" id="KW-1133">Transmembrane helix</keyword>
<gene>
    <name evidence="3" type="ORF">FHR36_002325</name>
</gene>
<keyword evidence="2" id="KW-0812">Transmembrane</keyword>
<dbReference type="RefSeq" id="WP_253796191.1">
    <property type="nucleotide sequence ID" value="NZ_BAAAUB010000049.1"/>
</dbReference>
<organism evidence="3 4">
    <name type="scientific">Kitasatospora paracochleata</name>
    <dbReference type="NCBI Taxonomy" id="58354"/>
    <lineage>
        <taxon>Bacteria</taxon>
        <taxon>Bacillati</taxon>
        <taxon>Actinomycetota</taxon>
        <taxon>Actinomycetes</taxon>
        <taxon>Kitasatosporales</taxon>
        <taxon>Streptomycetaceae</taxon>
        <taxon>Kitasatospora</taxon>
    </lineage>
</organism>
<evidence type="ECO:0000256" key="2">
    <source>
        <dbReference type="SAM" id="Phobius"/>
    </source>
</evidence>
<sequence length="68" mass="6494">MEATEPGTRPYLVLAGFALLLVLVFLGALAVGHAVGPVAPGLGPGTGGSGHSGGTMPGMTGHDLGAGR</sequence>
<dbReference type="Proteomes" id="UP001206483">
    <property type="component" value="Unassembled WGS sequence"/>
</dbReference>
<evidence type="ECO:0000313" key="4">
    <source>
        <dbReference type="Proteomes" id="UP001206483"/>
    </source>
</evidence>
<reference evidence="3 4" key="1">
    <citation type="submission" date="2022-06" db="EMBL/GenBank/DDBJ databases">
        <title>Sequencing the genomes of 1000 actinobacteria strains.</title>
        <authorList>
            <person name="Klenk H.-P."/>
        </authorList>
    </citation>
    <scope>NUCLEOTIDE SEQUENCE [LARGE SCALE GENOMIC DNA]</scope>
    <source>
        <strain evidence="3 4">DSM 41656</strain>
    </source>
</reference>